<organism evidence="8 9">
    <name type="scientific">Dioscorea cayennensis subsp. rotundata</name>
    <name type="common">White Guinea yam</name>
    <name type="synonym">Dioscorea rotundata</name>
    <dbReference type="NCBI Taxonomy" id="55577"/>
    <lineage>
        <taxon>Eukaryota</taxon>
        <taxon>Viridiplantae</taxon>
        <taxon>Streptophyta</taxon>
        <taxon>Embryophyta</taxon>
        <taxon>Tracheophyta</taxon>
        <taxon>Spermatophyta</taxon>
        <taxon>Magnoliopsida</taxon>
        <taxon>Liliopsida</taxon>
        <taxon>Dioscoreales</taxon>
        <taxon>Dioscoreaceae</taxon>
        <taxon>Dioscorea</taxon>
    </lineage>
</organism>
<dbReference type="PANTHER" id="PTHR31376">
    <property type="entry name" value="OS09G0467300 PROTEIN-RELATED"/>
    <property type="match status" value="1"/>
</dbReference>
<keyword evidence="4 7" id="KW-0812">Transmembrane</keyword>
<accession>A0AB40D0U0</accession>
<dbReference type="GO" id="GO:0015211">
    <property type="term" value="F:purine nucleoside transmembrane transporter activity"/>
    <property type="evidence" value="ECO:0007669"/>
    <property type="project" value="UniProtKB-UniRule"/>
</dbReference>
<feature type="transmembrane region" description="Helical" evidence="7">
    <location>
        <begin position="92"/>
        <end position="110"/>
    </location>
</feature>
<evidence type="ECO:0000256" key="1">
    <source>
        <dbReference type="ARBA" id="ARBA00004141"/>
    </source>
</evidence>
<feature type="transmembrane region" description="Helical" evidence="7">
    <location>
        <begin position="185"/>
        <end position="206"/>
    </location>
</feature>
<proteinExistence type="inferred from homology"/>
<dbReference type="InterPro" id="IPR037185">
    <property type="entry name" value="EmrE-like"/>
</dbReference>
<evidence type="ECO:0000256" key="4">
    <source>
        <dbReference type="ARBA" id="ARBA00022692"/>
    </source>
</evidence>
<dbReference type="RefSeq" id="XP_039144312.1">
    <property type="nucleotide sequence ID" value="XM_039288378.1"/>
</dbReference>
<keyword evidence="5 7" id="KW-1133">Transmembrane helix</keyword>
<keyword evidence="3 7" id="KW-0813">Transport</keyword>
<feature type="transmembrane region" description="Helical" evidence="7">
    <location>
        <begin position="21"/>
        <end position="37"/>
    </location>
</feature>
<keyword evidence="8" id="KW-1185">Reference proteome</keyword>
<comment type="subcellular location">
    <subcellularLocation>
        <location evidence="1 7">Membrane</location>
        <topology evidence="1 7">Multi-pass membrane protein</topology>
    </subcellularLocation>
</comment>
<keyword evidence="6 7" id="KW-0472">Membrane</keyword>
<gene>
    <name evidence="9" type="primary">LOC120281677</name>
</gene>
<evidence type="ECO:0000256" key="6">
    <source>
        <dbReference type="ARBA" id="ARBA00023136"/>
    </source>
</evidence>
<evidence type="ECO:0000256" key="3">
    <source>
        <dbReference type="ARBA" id="ARBA00022448"/>
    </source>
</evidence>
<dbReference type="Proteomes" id="UP001515500">
    <property type="component" value="Chromosome 18"/>
</dbReference>
<dbReference type="GeneID" id="120281677"/>
<feature type="transmembrane region" description="Helical" evidence="7">
    <location>
        <begin position="264"/>
        <end position="287"/>
    </location>
</feature>
<dbReference type="PANTHER" id="PTHR31376:SF105">
    <property type="entry name" value="PURINE PERMEASE-RELATED"/>
    <property type="match status" value="1"/>
</dbReference>
<dbReference type="SUPFAM" id="SSF103481">
    <property type="entry name" value="Multidrug resistance efflux transporter EmrE"/>
    <property type="match status" value="1"/>
</dbReference>
<evidence type="ECO:0000256" key="2">
    <source>
        <dbReference type="ARBA" id="ARBA00006213"/>
    </source>
</evidence>
<dbReference type="Pfam" id="PF16913">
    <property type="entry name" value="PUNUT"/>
    <property type="match status" value="1"/>
</dbReference>
<dbReference type="GO" id="GO:0005345">
    <property type="term" value="F:purine nucleobase transmembrane transporter activity"/>
    <property type="evidence" value="ECO:0007669"/>
    <property type="project" value="UniProtKB-UniRule"/>
</dbReference>
<protein>
    <recommendedName>
        <fullName evidence="7">Probable purine permease</fullName>
    </recommendedName>
</protein>
<dbReference type="InterPro" id="IPR030182">
    <property type="entry name" value="PUP_plant"/>
</dbReference>
<reference evidence="9" key="1">
    <citation type="submission" date="2025-08" db="UniProtKB">
        <authorList>
            <consortium name="RefSeq"/>
        </authorList>
    </citation>
    <scope>IDENTIFICATION</scope>
</reference>
<feature type="transmembrane region" description="Helical" evidence="7">
    <location>
        <begin position="153"/>
        <end position="173"/>
    </location>
</feature>
<dbReference type="AlphaFoldDB" id="A0AB40D0U0"/>
<dbReference type="GO" id="GO:0016020">
    <property type="term" value="C:membrane"/>
    <property type="evidence" value="ECO:0007669"/>
    <property type="project" value="UniProtKB-SubCell"/>
</dbReference>
<feature type="transmembrane region" description="Helical" evidence="7">
    <location>
        <begin position="292"/>
        <end position="313"/>
    </location>
</feature>
<feature type="transmembrane region" description="Helical" evidence="7">
    <location>
        <begin position="57"/>
        <end position="80"/>
    </location>
</feature>
<evidence type="ECO:0000313" key="9">
    <source>
        <dbReference type="RefSeq" id="XP_039144312.1"/>
    </source>
</evidence>
<evidence type="ECO:0000256" key="7">
    <source>
        <dbReference type="RuleBase" id="RU368015"/>
    </source>
</evidence>
<sequence length="371" mass="41567">MDTQSTQPNNKNKNKNHMNKTIRKTLTILNCLLLMLGNTGGPCLSRLYFNHGGHRNWLLSFLETAGFPILLIPLIISYYYRRSSNPSTRAYFTTPHIFISCAVLGLLTGLDDFLYAYGLSFLPVSTSSLLLASHLVFTAVFAFFIVKQKFTPFSLNAVALLTVGSVILGLHRNSDRPANVTNKKYIMGFILTLGTAALYGLVLPLIELTYMKAKQVVTYTLVMEMQVIMGFFATLFCVVGMLINHDFQEIPEEARQYELGPVRYYIVLIWSSIFWQFFFLGAVGVIFYVHTLLAAIIIAICIPITQVLGVIFFHEPFSSEKGVAVVLSLWGMASYSYGDYLQSKQKDVAHDQVVGERSDQVIELGDDINVA</sequence>
<name>A0AB40D0U0_DIOCR</name>
<comment type="caution">
    <text evidence="7">Lacks conserved residue(s) required for the propagation of feature annotation.</text>
</comment>
<evidence type="ECO:0000256" key="5">
    <source>
        <dbReference type="ARBA" id="ARBA00022989"/>
    </source>
</evidence>
<feature type="transmembrane region" description="Helical" evidence="7">
    <location>
        <begin position="227"/>
        <end position="244"/>
    </location>
</feature>
<evidence type="ECO:0000313" key="8">
    <source>
        <dbReference type="Proteomes" id="UP001515500"/>
    </source>
</evidence>
<feature type="transmembrane region" description="Helical" evidence="7">
    <location>
        <begin position="122"/>
        <end position="146"/>
    </location>
</feature>
<comment type="similarity">
    <text evidence="2 7">Belongs to the purine permeases (TC 2.A.7.14) family.</text>
</comment>